<feature type="signal peptide" evidence="1">
    <location>
        <begin position="1"/>
        <end position="27"/>
    </location>
</feature>
<dbReference type="GeneID" id="95501142"/>
<proteinExistence type="predicted"/>
<evidence type="ECO:0000313" key="3">
    <source>
        <dbReference type="Proteomes" id="UP001432312"/>
    </source>
</evidence>
<gene>
    <name evidence="2" type="ORF">OHA91_33865</name>
</gene>
<name>A0ABZ1QK49_9ACTN</name>
<evidence type="ECO:0000313" key="2">
    <source>
        <dbReference type="EMBL" id="WUN83067.1"/>
    </source>
</evidence>
<dbReference type="EMBL" id="CP108036">
    <property type="protein sequence ID" value="WUN83067.1"/>
    <property type="molecule type" value="Genomic_DNA"/>
</dbReference>
<accession>A0ABZ1QK49</accession>
<evidence type="ECO:0000256" key="1">
    <source>
        <dbReference type="SAM" id="SignalP"/>
    </source>
</evidence>
<keyword evidence="1" id="KW-0732">Signal</keyword>
<feature type="chain" id="PRO_5046645610" evidence="1">
    <location>
        <begin position="28"/>
        <end position="142"/>
    </location>
</feature>
<reference evidence="2" key="1">
    <citation type="submission" date="2022-10" db="EMBL/GenBank/DDBJ databases">
        <title>The complete genomes of actinobacterial strains from the NBC collection.</title>
        <authorList>
            <person name="Joergensen T.S."/>
            <person name="Alvarez Arevalo M."/>
            <person name="Sterndorff E.B."/>
            <person name="Faurdal D."/>
            <person name="Vuksanovic O."/>
            <person name="Mourched A.-S."/>
            <person name="Charusanti P."/>
            <person name="Shaw S."/>
            <person name="Blin K."/>
            <person name="Weber T."/>
        </authorList>
    </citation>
    <scope>NUCLEOTIDE SEQUENCE</scope>
    <source>
        <strain evidence="2">NBC_00303</strain>
    </source>
</reference>
<dbReference type="RefSeq" id="WP_158714886.1">
    <property type="nucleotide sequence ID" value="NZ_CP108036.1"/>
</dbReference>
<sequence>MRLPASRAAVVAMALTASSFVAGSASAAESGWFKAYDGAVITGKRHSERELPFSVLSTLVIKGELKNTGNDCYSLWAKLGIGSAPATRAATQCGPGAATFDLRSVPAMNPDGTLFLCKGEATQNCGPRFSAREFPVSALPIR</sequence>
<organism evidence="2 3">
    <name type="scientific">Streptomyces erythrochromogenes</name>
    <dbReference type="NCBI Taxonomy" id="285574"/>
    <lineage>
        <taxon>Bacteria</taxon>
        <taxon>Bacillati</taxon>
        <taxon>Actinomycetota</taxon>
        <taxon>Actinomycetes</taxon>
        <taxon>Kitasatosporales</taxon>
        <taxon>Streptomycetaceae</taxon>
        <taxon>Streptomyces</taxon>
    </lineage>
</organism>
<dbReference type="Proteomes" id="UP001432312">
    <property type="component" value="Chromosome"/>
</dbReference>
<keyword evidence="3" id="KW-1185">Reference proteome</keyword>
<protein>
    <submittedName>
        <fullName evidence="2">Uncharacterized protein</fullName>
    </submittedName>
</protein>